<dbReference type="AlphaFoldDB" id="A0A7J8LVV9"/>
<reference evidence="1 2" key="1">
    <citation type="journal article" date="2019" name="Genome Biol. Evol.">
        <title>Insights into the evolution of the New World diploid cottons (Gossypium, subgenus Houzingenia) based on genome sequencing.</title>
        <authorList>
            <person name="Grover C.E."/>
            <person name="Arick M.A. 2nd"/>
            <person name="Thrash A."/>
            <person name="Conover J.L."/>
            <person name="Sanders W.S."/>
            <person name="Peterson D.G."/>
            <person name="Frelichowski J.E."/>
            <person name="Scheffler J.A."/>
            <person name="Scheffler B.E."/>
            <person name="Wendel J.F."/>
        </authorList>
    </citation>
    <scope>NUCLEOTIDE SEQUENCE [LARGE SCALE GENOMIC DNA]</scope>
    <source>
        <strain evidence="1">157</strain>
        <tissue evidence="1">Leaf</tissue>
    </source>
</reference>
<comment type="caution">
    <text evidence="1">The sequence shown here is derived from an EMBL/GenBank/DDBJ whole genome shotgun (WGS) entry which is preliminary data.</text>
</comment>
<organism evidence="1 2">
    <name type="scientific">Gossypium lobatum</name>
    <dbReference type="NCBI Taxonomy" id="34289"/>
    <lineage>
        <taxon>Eukaryota</taxon>
        <taxon>Viridiplantae</taxon>
        <taxon>Streptophyta</taxon>
        <taxon>Embryophyta</taxon>
        <taxon>Tracheophyta</taxon>
        <taxon>Spermatophyta</taxon>
        <taxon>Magnoliopsida</taxon>
        <taxon>eudicotyledons</taxon>
        <taxon>Gunneridae</taxon>
        <taxon>Pentapetalae</taxon>
        <taxon>rosids</taxon>
        <taxon>malvids</taxon>
        <taxon>Malvales</taxon>
        <taxon>Malvaceae</taxon>
        <taxon>Malvoideae</taxon>
        <taxon>Gossypium</taxon>
    </lineage>
</organism>
<name>A0A7J8LVV9_9ROSI</name>
<dbReference type="EMBL" id="JABEZX010000005">
    <property type="protein sequence ID" value="MBA0556490.1"/>
    <property type="molecule type" value="Genomic_DNA"/>
</dbReference>
<evidence type="ECO:0000313" key="2">
    <source>
        <dbReference type="Proteomes" id="UP000593572"/>
    </source>
</evidence>
<evidence type="ECO:0000313" key="1">
    <source>
        <dbReference type="EMBL" id="MBA0556490.1"/>
    </source>
</evidence>
<proteinExistence type="predicted"/>
<sequence length="23" mass="2906">MLQKIDYYEPYLGFRYPLQKKLV</sequence>
<protein>
    <submittedName>
        <fullName evidence="1">Uncharacterized protein</fullName>
    </submittedName>
</protein>
<keyword evidence="2" id="KW-1185">Reference proteome</keyword>
<gene>
    <name evidence="1" type="ORF">Golob_026586</name>
</gene>
<accession>A0A7J8LVV9</accession>
<dbReference type="Proteomes" id="UP000593572">
    <property type="component" value="Unassembled WGS sequence"/>
</dbReference>